<keyword evidence="3" id="KW-1185">Reference proteome</keyword>
<gene>
    <name evidence="2" type="ORF">GLAREA_12222</name>
</gene>
<dbReference type="HOGENOM" id="CLU_2386349_0_0_1"/>
<proteinExistence type="predicted"/>
<feature type="region of interest" description="Disordered" evidence="1">
    <location>
        <begin position="1"/>
        <end position="20"/>
    </location>
</feature>
<dbReference type="AlphaFoldDB" id="S3D2T7"/>
<name>S3D2T7_GLAL2</name>
<feature type="compositionally biased region" description="Polar residues" evidence="1">
    <location>
        <begin position="1"/>
        <end position="13"/>
    </location>
</feature>
<reference evidence="2 3" key="1">
    <citation type="journal article" date="2013" name="BMC Genomics">
        <title>Genomics-driven discovery of the pneumocandin biosynthetic gene cluster in the fungus Glarea lozoyensis.</title>
        <authorList>
            <person name="Chen L."/>
            <person name="Yue Q."/>
            <person name="Zhang X."/>
            <person name="Xiang M."/>
            <person name="Wang C."/>
            <person name="Li S."/>
            <person name="Che Y."/>
            <person name="Ortiz-Lopez F.J."/>
            <person name="Bills G.F."/>
            <person name="Liu X."/>
            <person name="An Z."/>
        </authorList>
    </citation>
    <scope>NUCLEOTIDE SEQUENCE [LARGE SCALE GENOMIC DNA]</scope>
    <source>
        <strain evidence="3">ATCC 20868 / MF5171</strain>
    </source>
</reference>
<protein>
    <submittedName>
        <fullName evidence="2">Uncharacterized protein</fullName>
    </submittedName>
</protein>
<sequence>MTYNTSTITSAQNPPAAPASQHDIIAQFSDAPSTTSESTSYIVIRNIIPVSSLIDVLSQGVRDPARIFTRKDHLTQHVRKVHQTTIPSMTTNSA</sequence>
<dbReference type="EMBL" id="KE145360">
    <property type="protein sequence ID" value="EPE32140.1"/>
    <property type="molecule type" value="Genomic_DNA"/>
</dbReference>
<evidence type="ECO:0000256" key="1">
    <source>
        <dbReference type="SAM" id="MobiDB-lite"/>
    </source>
</evidence>
<dbReference type="GeneID" id="19471263"/>
<organism evidence="2 3">
    <name type="scientific">Glarea lozoyensis (strain ATCC 20868 / MF5171)</name>
    <dbReference type="NCBI Taxonomy" id="1116229"/>
    <lineage>
        <taxon>Eukaryota</taxon>
        <taxon>Fungi</taxon>
        <taxon>Dikarya</taxon>
        <taxon>Ascomycota</taxon>
        <taxon>Pezizomycotina</taxon>
        <taxon>Leotiomycetes</taxon>
        <taxon>Helotiales</taxon>
        <taxon>Helotiaceae</taxon>
        <taxon>Glarea</taxon>
    </lineage>
</organism>
<dbReference type="KEGG" id="glz:GLAREA_12222"/>
<dbReference type="RefSeq" id="XP_008081195.1">
    <property type="nucleotide sequence ID" value="XM_008083004.1"/>
</dbReference>
<accession>S3D2T7</accession>
<dbReference type="Proteomes" id="UP000016922">
    <property type="component" value="Unassembled WGS sequence"/>
</dbReference>
<evidence type="ECO:0000313" key="3">
    <source>
        <dbReference type="Proteomes" id="UP000016922"/>
    </source>
</evidence>
<evidence type="ECO:0000313" key="2">
    <source>
        <dbReference type="EMBL" id="EPE32140.1"/>
    </source>
</evidence>